<dbReference type="EMBL" id="CAXLJM020000013">
    <property type="protein sequence ID" value="CAL8078935.1"/>
    <property type="molecule type" value="Genomic_DNA"/>
</dbReference>
<dbReference type="InterPro" id="IPR032675">
    <property type="entry name" value="LRR_dom_sf"/>
</dbReference>
<dbReference type="InterPro" id="IPR013783">
    <property type="entry name" value="Ig-like_fold"/>
</dbReference>
<feature type="region of interest" description="Disordered" evidence="6">
    <location>
        <begin position="827"/>
        <end position="941"/>
    </location>
</feature>
<feature type="compositionally biased region" description="Acidic residues" evidence="6">
    <location>
        <begin position="926"/>
        <end position="941"/>
    </location>
</feature>
<name>A0ABP1PVG3_9HEXA</name>
<dbReference type="PANTHER" id="PTHR45842">
    <property type="entry name" value="SYNAPTIC ADHESION-LIKE MOLECULE SALM"/>
    <property type="match status" value="1"/>
</dbReference>
<dbReference type="PROSITE" id="PS51450">
    <property type="entry name" value="LRR"/>
    <property type="match status" value="2"/>
</dbReference>
<evidence type="ECO:0000256" key="6">
    <source>
        <dbReference type="SAM" id="MobiDB-lite"/>
    </source>
</evidence>
<dbReference type="PANTHER" id="PTHR45842:SF12">
    <property type="entry name" value="KEKKON 5, ISOFORM A"/>
    <property type="match status" value="1"/>
</dbReference>
<dbReference type="InterPro" id="IPR007110">
    <property type="entry name" value="Ig-like_dom"/>
</dbReference>
<dbReference type="SUPFAM" id="SSF48726">
    <property type="entry name" value="Immunoglobulin"/>
    <property type="match status" value="1"/>
</dbReference>
<dbReference type="InterPro" id="IPR003598">
    <property type="entry name" value="Ig_sub2"/>
</dbReference>
<proteinExistence type="predicted"/>
<keyword evidence="3" id="KW-0677">Repeat</keyword>
<feature type="domain" description="Ig-like" evidence="8">
    <location>
        <begin position="276"/>
        <end position="433"/>
    </location>
</feature>
<accession>A0ABP1PVG3</accession>
<dbReference type="SMART" id="SM00408">
    <property type="entry name" value="IGc2"/>
    <property type="match status" value="1"/>
</dbReference>
<dbReference type="SMART" id="SM00082">
    <property type="entry name" value="LRRCT"/>
    <property type="match status" value="1"/>
</dbReference>
<evidence type="ECO:0000256" key="2">
    <source>
        <dbReference type="ARBA" id="ARBA00022729"/>
    </source>
</evidence>
<dbReference type="Proteomes" id="UP001642540">
    <property type="component" value="Unassembled WGS sequence"/>
</dbReference>
<feature type="region of interest" description="Disordered" evidence="6">
    <location>
        <begin position="494"/>
        <end position="532"/>
    </location>
</feature>
<dbReference type="SMART" id="SM00409">
    <property type="entry name" value="IG"/>
    <property type="match status" value="1"/>
</dbReference>
<organism evidence="9 10">
    <name type="scientific">Orchesella dallaii</name>
    <dbReference type="NCBI Taxonomy" id="48710"/>
    <lineage>
        <taxon>Eukaryota</taxon>
        <taxon>Metazoa</taxon>
        <taxon>Ecdysozoa</taxon>
        <taxon>Arthropoda</taxon>
        <taxon>Hexapoda</taxon>
        <taxon>Collembola</taxon>
        <taxon>Entomobryomorpha</taxon>
        <taxon>Entomobryoidea</taxon>
        <taxon>Orchesellidae</taxon>
        <taxon>Orchesellinae</taxon>
        <taxon>Orchesella</taxon>
    </lineage>
</organism>
<keyword evidence="1" id="KW-0433">Leucine-rich repeat</keyword>
<feature type="region of interest" description="Disordered" evidence="6">
    <location>
        <begin position="349"/>
        <end position="374"/>
    </location>
</feature>
<dbReference type="Pfam" id="PF13855">
    <property type="entry name" value="LRR_8"/>
    <property type="match status" value="2"/>
</dbReference>
<dbReference type="InterPro" id="IPR050467">
    <property type="entry name" value="LRFN"/>
</dbReference>
<evidence type="ECO:0000256" key="3">
    <source>
        <dbReference type="ARBA" id="ARBA00022737"/>
    </source>
</evidence>
<dbReference type="SUPFAM" id="SSF52058">
    <property type="entry name" value="L domain-like"/>
    <property type="match status" value="1"/>
</dbReference>
<keyword evidence="10" id="KW-1185">Reference proteome</keyword>
<dbReference type="SMART" id="SM00369">
    <property type="entry name" value="LRR_TYP"/>
    <property type="match status" value="5"/>
</dbReference>
<protein>
    <recommendedName>
        <fullName evidence="8">Ig-like domain-containing protein</fullName>
    </recommendedName>
</protein>
<keyword evidence="7" id="KW-0472">Membrane</keyword>
<dbReference type="InterPro" id="IPR003599">
    <property type="entry name" value="Ig_sub"/>
</dbReference>
<keyword evidence="7" id="KW-1133">Transmembrane helix</keyword>
<reference evidence="9 10" key="1">
    <citation type="submission" date="2024-08" db="EMBL/GenBank/DDBJ databases">
        <authorList>
            <person name="Cucini C."/>
            <person name="Frati F."/>
        </authorList>
    </citation>
    <scope>NUCLEOTIDE SEQUENCE [LARGE SCALE GENOMIC DNA]</scope>
</reference>
<evidence type="ECO:0000259" key="8">
    <source>
        <dbReference type="PROSITE" id="PS50835"/>
    </source>
</evidence>
<feature type="transmembrane region" description="Helical" evidence="7">
    <location>
        <begin position="459"/>
        <end position="484"/>
    </location>
</feature>
<evidence type="ECO:0000256" key="7">
    <source>
        <dbReference type="SAM" id="Phobius"/>
    </source>
</evidence>
<dbReference type="InterPro" id="IPR000483">
    <property type="entry name" value="Cys-rich_flank_reg_C"/>
</dbReference>
<evidence type="ECO:0000313" key="10">
    <source>
        <dbReference type="Proteomes" id="UP001642540"/>
    </source>
</evidence>
<feature type="compositionally biased region" description="Low complexity" evidence="6">
    <location>
        <begin position="834"/>
        <end position="847"/>
    </location>
</feature>
<dbReference type="Gene3D" id="3.80.10.10">
    <property type="entry name" value="Ribonuclease Inhibitor"/>
    <property type="match status" value="2"/>
</dbReference>
<evidence type="ECO:0000256" key="5">
    <source>
        <dbReference type="ARBA" id="ARBA00023180"/>
    </source>
</evidence>
<gene>
    <name evidence="9" type="ORF">ODALV1_LOCUS4228</name>
</gene>
<feature type="compositionally biased region" description="Polar residues" evidence="6">
    <location>
        <begin position="848"/>
        <end position="925"/>
    </location>
</feature>
<dbReference type="Gene3D" id="2.60.40.10">
    <property type="entry name" value="Immunoglobulins"/>
    <property type="match status" value="2"/>
</dbReference>
<comment type="caution">
    <text evidence="9">The sequence shown here is derived from an EMBL/GenBank/DDBJ whole genome shotgun (WGS) entry which is preliminary data.</text>
</comment>
<dbReference type="PROSITE" id="PS50835">
    <property type="entry name" value="IG_LIKE"/>
    <property type="match status" value="1"/>
</dbReference>
<keyword evidence="5" id="KW-0325">Glycoprotein</keyword>
<keyword evidence="4" id="KW-1015">Disulfide bond</keyword>
<evidence type="ECO:0000313" key="9">
    <source>
        <dbReference type="EMBL" id="CAL8078935.1"/>
    </source>
</evidence>
<keyword evidence="2" id="KW-0732">Signal</keyword>
<evidence type="ECO:0000256" key="1">
    <source>
        <dbReference type="ARBA" id="ARBA00022614"/>
    </source>
</evidence>
<evidence type="ECO:0000256" key="4">
    <source>
        <dbReference type="ARBA" id="ARBA00023157"/>
    </source>
</evidence>
<dbReference type="InterPro" id="IPR003591">
    <property type="entry name" value="Leu-rich_rpt_typical-subtyp"/>
</dbReference>
<dbReference type="InterPro" id="IPR036179">
    <property type="entry name" value="Ig-like_dom_sf"/>
</dbReference>
<dbReference type="InterPro" id="IPR001611">
    <property type="entry name" value="Leu-rich_rpt"/>
</dbReference>
<sequence>MLLRPKRLEMLGKGRKLNGKLCSSISLLFVMGLGFVSACPSDCVCKWKGGKQTVECVNRGLRTFPHNIDPGTQVLDISGNKFETLPPDHFMRSGLINLQKIYLSRCQLSHINSRAFRGLSNLVDLDLSHNLLGDVPSAAFPDCQGLMKLILSGNPIRTVPKKAFIALQSLNTLEMSHCEIERIEKGAFEGLLSLQWLKLNGNRLKRISGLANLPGNLQGIYLEENPWECDCRLLELRLWLSERNVANSVEPRCSGPDRLANFTLKDVSEENFACIPELSPTTMYQKIGEGKNVSLLCKVSSVPESTLEWWFNGQPVSNSSLNMLVDTTSGSTSSGFGISSGPPQSFMMQGSGVSSSISSSSSSNSRGSASMSSSSMSTSLGMISASGSSSSGSNAVEKKSELLILNATADENGTFVCVARNPAGVSMANFTLRVLTKYESELPTDIGSIPSFVSNYPNLMIIIISTLAVIVLVILLVCFFFLLCKCSRLCGFGKRRRSHSQSPGGAGGRRAKGDGDNSGKGKGKGGKGIKADGKDGAMNSVVSGLGGVCGGKLDRHLSETSTLTTHTKSNGSVFLLSTSSELGLGDSNPDLIEGVKRVEGDGLETSFSHAHFNNGTVYCSTSNVNGGVESVMVADQGQLPTSSSAMGYLNPPQQPPHYATLGHCVSAPSASNISVSPSAIVLEPPQFPFPSDYGLPKGLSVATLVRRSPSFPASSNNTNSPSLPTNYDLAKYPKEYISPQQPQSPQPNYNYGPVPQQVVFPHGGPPNSQEFYPAYILPPGAYVTTFSSPGGEEYTVAMGGYIDAASLPPPPVPINCSCAPILEGNENEEKSEVPISMSPGSPSIISSQMTSVPTQTGNSPMSSDNLHPKPQHSQSENGQDVSGEQNASSTSSNNGKQGTGGSVTQSKPVVNNVRLQRQLTTQVNESPDEGYEDESAEGTEI</sequence>
<keyword evidence="7" id="KW-0812">Transmembrane</keyword>